<dbReference type="AlphaFoldDB" id="A0A814K3F4"/>
<evidence type="ECO:0000313" key="1">
    <source>
        <dbReference type="EMBL" id="CAF1047060.1"/>
    </source>
</evidence>
<dbReference type="EMBL" id="CAJNOC010005254">
    <property type="protein sequence ID" value="CAF1047060.1"/>
    <property type="molecule type" value="Genomic_DNA"/>
</dbReference>
<name>A0A814K3F4_9BILA</name>
<reference evidence="1" key="1">
    <citation type="submission" date="2021-02" db="EMBL/GenBank/DDBJ databases">
        <authorList>
            <person name="Nowell W R."/>
        </authorList>
    </citation>
    <scope>NUCLEOTIDE SEQUENCE</scope>
    <source>
        <strain evidence="1">Ploen Becks lab</strain>
    </source>
</reference>
<comment type="caution">
    <text evidence="1">The sequence shown here is derived from an EMBL/GenBank/DDBJ whole genome shotgun (WGS) entry which is preliminary data.</text>
</comment>
<gene>
    <name evidence="1" type="ORF">OXX778_LOCUS18638</name>
</gene>
<dbReference type="Proteomes" id="UP000663879">
    <property type="component" value="Unassembled WGS sequence"/>
</dbReference>
<keyword evidence="2" id="KW-1185">Reference proteome</keyword>
<protein>
    <submittedName>
        <fullName evidence="1">Uncharacterized protein</fullName>
    </submittedName>
</protein>
<evidence type="ECO:0000313" key="2">
    <source>
        <dbReference type="Proteomes" id="UP000663879"/>
    </source>
</evidence>
<sequence length="119" mass="13017">MEGIQLIDECEERGQLASPDAKAIVAILFVKEGSLSEACECGLDPIANVNVRCGAGTWCTHGNAMDLVVEGAIELEKVVVECEFQEFEYQSWFVGGIFVLEQIERMAMDSGHDGVNEFV</sequence>
<accession>A0A814K3F4</accession>
<organism evidence="1 2">
    <name type="scientific">Brachionus calyciflorus</name>
    <dbReference type="NCBI Taxonomy" id="104777"/>
    <lineage>
        <taxon>Eukaryota</taxon>
        <taxon>Metazoa</taxon>
        <taxon>Spiralia</taxon>
        <taxon>Gnathifera</taxon>
        <taxon>Rotifera</taxon>
        <taxon>Eurotatoria</taxon>
        <taxon>Monogononta</taxon>
        <taxon>Pseudotrocha</taxon>
        <taxon>Ploima</taxon>
        <taxon>Brachionidae</taxon>
        <taxon>Brachionus</taxon>
    </lineage>
</organism>
<proteinExistence type="predicted"/>